<dbReference type="EMBL" id="KZ678316">
    <property type="protein sequence ID" value="PSN58543.1"/>
    <property type="molecule type" value="Genomic_DNA"/>
</dbReference>
<gene>
    <name evidence="1" type="ORF">BS50DRAFT_452042</name>
</gene>
<protein>
    <submittedName>
        <fullName evidence="1">Uncharacterized protein</fullName>
    </submittedName>
</protein>
<name>A0A2T2MZ69_CORCC</name>
<keyword evidence="2" id="KW-1185">Reference proteome</keyword>
<dbReference type="AlphaFoldDB" id="A0A2T2MZ69"/>
<accession>A0A2T2MZ69</accession>
<organism evidence="1 2">
    <name type="scientific">Corynespora cassiicola Philippines</name>
    <dbReference type="NCBI Taxonomy" id="1448308"/>
    <lineage>
        <taxon>Eukaryota</taxon>
        <taxon>Fungi</taxon>
        <taxon>Dikarya</taxon>
        <taxon>Ascomycota</taxon>
        <taxon>Pezizomycotina</taxon>
        <taxon>Dothideomycetes</taxon>
        <taxon>Pleosporomycetidae</taxon>
        <taxon>Pleosporales</taxon>
        <taxon>Corynesporascaceae</taxon>
        <taxon>Corynespora</taxon>
    </lineage>
</organism>
<dbReference type="Proteomes" id="UP000240883">
    <property type="component" value="Unassembled WGS sequence"/>
</dbReference>
<dbReference type="OrthoDB" id="3798967at2759"/>
<reference evidence="1 2" key="1">
    <citation type="journal article" date="2018" name="Front. Microbiol.">
        <title>Genome-Wide Analysis of Corynespora cassiicola Leaf Fall Disease Putative Effectors.</title>
        <authorList>
            <person name="Lopez D."/>
            <person name="Ribeiro S."/>
            <person name="Label P."/>
            <person name="Fumanal B."/>
            <person name="Venisse J.S."/>
            <person name="Kohler A."/>
            <person name="de Oliveira R.R."/>
            <person name="Labutti K."/>
            <person name="Lipzen A."/>
            <person name="Lail K."/>
            <person name="Bauer D."/>
            <person name="Ohm R.A."/>
            <person name="Barry K.W."/>
            <person name="Spatafora J."/>
            <person name="Grigoriev I.V."/>
            <person name="Martin F.M."/>
            <person name="Pujade-Renaud V."/>
        </authorList>
    </citation>
    <scope>NUCLEOTIDE SEQUENCE [LARGE SCALE GENOMIC DNA]</scope>
    <source>
        <strain evidence="1 2">Philippines</strain>
    </source>
</reference>
<feature type="non-terminal residue" evidence="1">
    <location>
        <position position="1"/>
    </location>
</feature>
<proteinExistence type="predicted"/>
<evidence type="ECO:0000313" key="1">
    <source>
        <dbReference type="EMBL" id="PSN58543.1"/>
    </source>
</evidence>
<evidence type="ECO:0000313" key="2">
    <source>
        <dbReference type="Proteomes" id="UP000240883"/>
    </source>
</evidence>
<sequence length="55" mass="6056">QPVRDTDFFHATVTPYATAVPMVEKAKALGNPTSLRHAASFLQNWRRTGSPFPNG</sequence>
<feature type="non-terminal residue" evidence="1">
    <location>
        <position position="55"/>
    </location>
</feature>